<evidence type="ECO:0000256" key="8">
    <source>
        <dbReference type="PIRSR" id="PIRSR001529-2"/>
    </source>
</evidence>
<keyword evidence="1 6" id="KW-0436">Ligase</keyword>
<keyword evidence="3 6" id="KW-0067">ATP-binding</keyword>
<keyword evidence="5 6" id="KW-0030">Aminoacyl-tRNA synthetase</keyword>
<feature type="binding site" evidence="6">
    <location>
        <begin position="228"/>
        <end position="230"/>
    </location>
    <ligand>
        <name>L-serine</name>
        <dbReference type="ChEBI" id="CHEBI:33384"/>
    </ligand>
</feature>
<feature type="binding site" evidence="6">
    <location>
        <position position="380"/>
    </location>
    <ligand>
        <name>L-serine</name>
        <dbReference type="ChEBI" id="CHEBI:33384"/>
    </ligand>
</feature>
<evidence type="ECO:0000259" key="10">
    <source>
        <dbReference type="PROSITE" id="PS50862"/>
    </source>
</evidence>
<dbReference type="EMBL" id="MGDT01000004">
    <property type="protein sequence ID" value="OGL66904.1"/>
    <property type="molecule type" value="Genomic_DNA"/>
</dbReference>
<dbReference type="InterPro" id="IPR033729">
    <property type="entry name" value="SerRS_core"/>
</dbReference>
<dbReference type="InterPro" id="IPR045864">
    <property type="entry name" value="aa-tRNA-synth_II/BPL/LPL"/>
</dbReference>
<dbReference type="Pfam" id="PF02403">
    <property type="entry name" value="Seryl_tRNA_N"/>
    <property type="match status" value="1"/>
</dbReference>
<dbReference type="UniPathway" id="UPA00906">
    <property type="reaction ID" value="UER00895"/>
</dbReference>
<feature type="binding site" evidence="6 8">
    <location>
        <begin position="346"/>
        <end position="349"/>
    </location>
    <ligand>
        <name>ATP</name>
        <dbReference type="ChEBI" id="CHEBI:30616"/>
    </ligand>
</feature>
<comment type="function">
    <text evidence="6">Catalyzes the attachment of serine to tRNA(Ser). Is also able to aminoacylate tRNA(Sec) with serine, to form the misacylated tRNA L-seryl-tRNA(Sec), which will be further converted into selenocysteinyl-tRNA(Sec).</text>
</comment>
<dbReference type="SUPFAM" id="SSF55681">
    <property type="entry name" value="Class II aaRS and biotin synthetases"/>
    <property type="match status" value="1"/>
</dbReference>
<dbReference type="Gene3D" id="3.30.930.10">
    <property type="entry name" value="Bira Bifunctional Protein, Domain 2"/>
    <property type="match status" value="1"/>
</dbReference>
<dbReference type="Proteomes" id="UP000177885">
    <property type="component" value="Unassembled WGS sequence"/>
</dbReference>
<feature type="binding site" evidence="7">
    <location>
        <position position="228"/>
    </location>
    <ligand>
        <name>L-serine</name>
        <dbReference type="ChEBI" id="CHEBI:33384"/>
    </ligand>
</feature>
<feature type="site" description="Important for serine binding" evidence="7">
    <location>
        <position position="380"/>
    </location>
</feature>
<dbReference type="GO" id="GO:0016260">
    <property type="term" value="P:selenocysteine biosynthetic process"/>
    <property type="evidence" value="ECO:0007669"/>
    <property type="project" value="UniProtKB-UniRule"/>
</dbReference>
<comment type="subcellular location">
    <subcellularLocation>
        <location evidence="6">Cytoplasm</location>
    </subcellularLocation>
</comment>
<evidence type="ECO:0000313" key="12">
    <source>
        <dbReference type="Proteomes" id="UP000177885"/>
    </source>
</evidence>
<comment type="pathway">
    <text evidence="6">Aminoacyl-tRNA biosynthesis; selenocysteinyl-tRNA(Sec) biosynthesis; L-seryl-tRNA(Sec) from L-serine and tRNA(Sec): step 1/1.</text>
</comment>
<dbReference type="GO" id="GO:0006434">
    <property type="term" value="P:seryl-tRNA aminoacylation"/>
    <property type="evidence" value="ECO:0007669"/>
    <property type="project" value="UniProtKB-UniRule"/>
</dbReference>
<comment type="caution">
    <text evidence="6">Lacks conserved residue(s) required for the propagation of feature annotation.</text>
</comment>
<evidence type="ECO:0000313" key="11">
    <source>
        <dbReference type="EMBL" id="OGL66904.1"/>
    </source>
</evidence>
<dbReference type="InterPro" id="IPR002314">
    <property type="entry name" value="aa-tRNA-synt_IIb"/>
</dbReference>
<reference evidence="11 12" key="1">
    <citation type="journal article" date="2016" name="Nat. Commun.">
        <title>Thousands of microbial genomes shed light on interconnected biogeochemical processes in an aquifer system.</title>
        <authorList>
            <person name="Anantharaman K."/>
            <person name="Brown C.T."/>
            <person name="Hug L.A."/>
            <person name="Sharon I."/>
            <person name="Castelle C.J."/>
            <person name="Probst A.J."/>
            <person name="Thomas B.C."/>
            <person name="Singh A."/>
            <person name="Wilkins M.J."/>
            <person name="Karaoz U."/>
            <person name="Brodie E.L."/>
            <person name="Williams K.H."/>
            <person name="Hubbard S.S."/>
            <person name="Banfield J.F."/>
        </authorList>
    </citation>
    <scope>NUCLEOTIDE SEQUENCE [LARGE SCALE GENOMIC DNA]</scope>
</reference>
<feature type="domain" description="Aminoacyl-transfer RNA synthetases class-II family profile" evidence="10">
    <location>
        <begin position="136"/>
        <end position="405"/>
    </location>
</feature>
<gene>
    <name evidence="6" type="primary">serS</name>
    <name evidence="11" type="ORF">A2856_00150</name>
</gene>
<keyword evidence="9" id="KW-0175">Coiled coil</keyword>
<comment type="catalytic activity">
    <reaction evidence="6">
        <text>tRNA(Ser) + L-serine + ATP = L-seryl-tRNA(Ser) + AMP + diphosphate + H(+)</text>
        <dbReference type="Rhea" id="RHEA:12292"/>
        <dbReference type="Rhea" id="RHEA-COMP:9669"/>
        <dbReference type="Rhea" id="RHEA-COMP:9703"/>
        <dbReference type="ChEBI" id="CHEBI:15378"/>
        <dbReference type="ChEBI" id="CHEBI:30616"/>
        <dbReference type="ChEBI" id="CHEBI:33019"/>
        <dbReference type="ChEBI" id="CHEBI:33384"/>
        <dbReference type="ChEBI" id="CHEBI:78442"/>
        <dbReference type="ChEBI" id="CHEBI:78533"/>
        <dbReference type="ChEBI" id="CHEBI:456215"/>
        <dbReference type="EC" id="6.1.1.11"/>
    </reaction>
</comment>
<keyword evidence="4 6" id="KW-0648">Protein biosynthesis</keyword>
<evidence type="ECO:0000256" key="9">
    <source>
        <dbReference type="SAM" id="Coils"/>
    </source>
</evidence>
<dbReference type="SUPFAM" id="SSF46589">
    <property type="entry name" value="tRNA-binding arm"/>
    <property type="match status" value="1"/>
</dbReference>
<accession>A0A1F7TMX8</accession>
<sequence>MIDPKLLLERPELVAENNRKRGKPIDVDMAAKLSAERAKKIGKIDALRERGNEIAKAIPSASASDRPGLVAEGKEVKEKAKALEAELSRIEAELERELRMYPNLLRDDVPEGKSEEDNKELRTYGNIPAFDFEPKDHLTLGTALGMIDVERGAKVSGARFAYFTGDAVTLELSLIQYALSVLLKEGFVPVAPPHLISTRAMASMGYLDHGGEEEVYHLKNDDLVLIGTSEQAIGPMLMDETLDAKSLPLRYVGISPCYRREAGSYGKDVKGIIRMHQFDKVEMFSFTKPEDSDAEHALLLSIEEKLMQGLGLPHRVLQLCSGDIGAPSARTYDIETWFPSQGRYRETHSTSNTTDFQTRRLNVRYKDGRTKGLAHALNGTAFAIGRTIAAILENNQQKDGSVLVPEVLRPWMGKDVIHPKESM</sequence>
<evidence type="ECO:0000256" key="1">
    <source>
        <dbReference type="ARBA" id="ARBA00022598"/>
    </source>
</evidence>
<dbReference type="GO" id="GO:0005737">
    <property type="term" value="C:cytoplasm"/>
    <property type="evidence" value="ECO:0007669"/>
    <property type="project" value="UniProtKB-SubCell"/>
</dbReference>
<dbReference type="CDD" id="cd00770">
    <property type="entry name" value="SerRS_core"/>
    <property type="match status" value="1"/>
</dbReference>
<dbReference type="InterPro" id="IPR006195">
    <property type="entry name" value="aa-tRNA-synth_II"/>
</dbReference>
<dbReference type="GO" id="GO:0004828">
    <property type="term" value="F:serine-tRNA ligase activity"/>
    <property type="evidence" value="ECO:0007669"/>
    <property type="project" value="UniProtKB-UniRule"/>
</dbReference>
<evidence type="ECO:0000256" key="2">
    <source>
        <dbReference type="ARBA" id="ARBA00022741"/>
    </source>
</evidence>
<feature type="binding site" evidence="6 7">
    <location>
        <position position="282"/>
    </location>
    <ligand>
        <name>L-serine</name>
        <dbReference type="ChEBI" id="CHEBI:33384"/>
    </ligand>
</feature>
<dbReference type="InterPro" id="IPR010978">
    <property type="entry name" value="tRNA-bd_arm"/>
</dbReference>
<evidence type="ECO:0000256" key="4">
    <source>
        <dbReference type="ARBA" id="ARBA00022917"/>
    </source>
</evidence>
<evidence type="ECO:0000256" key="5">
    <source>
        <dbReference type="ARBA" id="ARBA00023146"/>
    </source>
</evidence>
<dbReference type="Pfam" id="PF00587">
    <property type="entry name" value="tRNA-synt_2b"/>
    <property type="match status" value="1"/>
</dbReference>
<dbReference type="AlphaFoldDB" id="A0A1F7TMX8"/>
<protein>
    <recommendedName>
        <fullName evidence="6">Serine--tRNA ligase</fullName>
        <ecNumber evidence="6">6.1.1.11</ecNumber>
    </recommendedName>
    <alternativeName>
        <fullName evidence="6">Seryl-tRNA synthetase</fullName>
        <shortName evidence="6">SerRS</shortName>
    </alternativeName>
    <alternativeName>
        <fullName evidence="6">Seryl-tRNA(Ser/Sec) synthetase</fullName>
    </alternativeName>
</protein>
<name>A0A1F7TMX8_9BACT</name>
<evidence type="ECO:0000256" key="3">
    <source>
        <dbReference type="ARBA" id="ARBA00022840"/>
    </source>
</evidence>
<keyword evidence="2 6" id="KW-0547">Nucleotide-binding</keyword>
<dbReference type="PROSITE" id="PS50862">
    <property type="entry name" value="AA_TRNA_LIGASE_II"/>
    <property type="match status" value="1"/>
</dbReference>
<organism evidence="11 12">
    <name type="scientific">Candidatus Uhrbacteria bacterium RIFCSPHIGHO2_01_FULL_63_20</name>
    <dbReference type="NCBI Taxonomy" id="1802385"/>
    <lineage>
        <taxon>Bacteria</taxon>
        <taxon>Candidatus Uhriibacteriota</taxon>
    </lineage>
</organism>
<proteinExistence type="inferred from homology"/>
<dbReference type="PRINTS" id="PR00981">
    <property type="entry name" value="TRNASYNTHSER"/>
</dbReference>
<feature type="binding site" evidence="7">
    <location>
        <position position="259"/>
    </location>
    <ligand>
        <name>L-serine</name>
        <dbReference type="ChEBI" id="CHEBI:33384"/>
    </ligand>
</feature>
<feature type="binding site" evidence="7">
    <location>
        <position position="378"/>
    </location>
    <ligand>
        <name>L-serine</name>
        <dbReference type="ChEBI" id="CHEBI:33384"/>
    </ligand>
</feature>
<dbReference type="InterPro" id="IPR015866">
    <property type="entry name" value="Ser-tRNA-synth_1_N"/>
</dbReference>
<dbReference type="NCBIfam" id="TIGR00414">
    <property type="entry name" value="serS"/>
    <property type="match status" value="1"/>
</dbReference>
<comment type="catalytic activity">
    <reaction evidence="6">
        <text>tRNA(Sec) + L-serine + ATP = L-seryl-tRNA(Sec) + AMP + diphosphate + H(+)</text>
        <dbReference type="Rhea" id="RHEA:42580"/>
        <dbReference type="Rhea" id="RHEA-COMP:9742"/>
        <dbReference type="Rhea" id="RHEA-COMP:10128"/>
        <dbReference type="ChEBI" id="CHEBI:15378"/>
        <dbReference type="ChEBI" id="CHEBI:30616"/>
        <dbReference type="ChEBI" id="CHEBI:33019"/>
        <dbReference type="ChEBI" id="CHEBI:33384"/>
        <dbReference type="ChEBI" id="CHEBI:78442"/>
        <dbReference type="ChEBI" id="CHEBI:78533"/>
        <dbReference type="ChEBI" id="CHEBI:456215"/>
        <dbReference type="EC" id="6.1.1.11"/>
    </reaction>
</comment>
<dbReference type="Gene3D" id="1.10.287.40">
    <property type="entry name" value="Serine-tRNA synthetase, tRNA binding domain"/>
    <property type="match status" value="1"/>
</dbReference>
<dbReference type="HAMAP" id="MF_00176">
    <property type="entry name" value="Ser_tRNA_synth_type1"/>
    <property type="match status" value="1"/>
</dbReference>
<keyword evidence="6" id="KW-0963">Cytoplasm</keyword>
<dbReference type="GO" id="GO:0005524">
    <property type="term" value="F:ATP binding"/>
    <property type="evidence" value="ECO:0007669"/>
    <property type="project" value="UniProtKB-UniRule"/>
</dbReference>
<comment type="subunit">
    <text evidence="6">Homodimer. The tRNA molecule binds across the dimer.</text>
</comment>
<comment type="similarity">
    <text evidence="6">Belongs to the class-II aminoacyl-tRNA synthetase family. Type-1 seryl-tRNA synthetase subfamily.</text>
</comment>
<dbReference type="InterPro" id="IPR042103">
    <property type="entry name" value="SerRS_1_N_sf"/>
</dbReference>
<dbReference type="InterPro" id="IPR002317">
    <property type="entry name" value="Ser-tRNA-ligase_type_1"/>
</dbReference>
<dbReference type="EC" id="6.1.1.11" evidence="6"/>
<dbReference type="PANTHER" id="PTHR11778">
    <property type="entry name" value="SERYL-TRNA SYNTHETASE"/>
    <property type="match status" value="1"/>
</dbReference>
<comment type="caution">
    <text evidence="11">The sequence shown here is derived from an EMBL/GenBank/DDBJ whole genome shotgun (WGS) entry which is preliminary data.</text>
</comment>
<evidence type="ECO:0000256" key="7">
    <source>
        <dbReference type="PIRSR" id="PIRSR001529-1"/>
    </source>
</evidence>
<dbReference type="PIRSF" id="PIRSF001529">
    <property type="entry name" value="Ser-tRNA-synth_IIa"/>
    <property type="match status" value="1"/>
</dbReference>
<evidence type="ECO:0000256" key="6">
    <source>
        <dbReference type="HAMAP-Rule" id="MF_00176"/>
    </source>
</evidence>
<feature type="coiled-coil region" evidence="9">
    <location>
        <begin position="30"/>
        <end position="100"/>
    </location>
</feature>
<comment type="domain">
    <text evidence="6">Consists of two distinct domains, a catalytic core and a N-terminal extension that is involved in tRNA binding.</text>
</comment>
<feature type="binding site" evidence="6 8">
    <location>
        <begin position="259"/>
        <end position="261"/>
    </location>
    <ligand>
        <name>ATP</name>
        <dbReference type="ChEBI" id="CHEBI:30616"/>
    </ligand>
</feature>
<dbReference type="STRING" id="1802385.A2856_00150"/>